<name>A0A8S9T442_9CYAN</name>
<evidence type="ECO:0000313" key="3">
    <source>
        <dbReference type="Proteomes" id="UP000029738"/>
    </source>
</evidence>
<sequence length="78" mass="9062">MMKPIIAGTLLALPFAIASIPTQQASALEVIVNPRVHRAPAPVVISRRVERQRQRWIPGHWERRRNGRVWIPGRYVRY</sequence>
<reference evidence="2" key="1">
    <citation type="journal article" date="2015" name="Genome Announc.">
        <title>Draft Genome Sequence of Tolypothrix boutellei Strain VB521301.</title>
        <authorList>
            <person name="Chandrababunaidu M.M."/>
            <person name="Singh D."/>
            <person name="Sen D."/>
            <person name="Bhan S."/>
            <person name="Das S."/>
            <person name="Gupta A."/>
            <person name="Adhikary S.P."/>
            <person name="Tripathy S."/>
        </authorList>
    </citation>
    <scope>NUCLEOTIDE SEQUENCE</scope>
    <source>
        <strain evidence="2">VB521301</strain>
    </source>
</reference>
<comment type="caution">
    <text evidence="2">The sequence shown here is derived from an EMBL/GenBank/DDBJ whole genome shotgun (WGS) entry which is preliminary data.</text>
</comment>
<feature type="signal peptide" evidence="1">
    <location>
        <begin position="1"/>
        <end position="18"/>
    </location>
</feature>
<evidence type="ECO:0000256" key="1">
    <source>
        <dbReference type="SAM" id="SignalP"/>
    </source>
</evidence>
<dbReference type="EMBL" id="JHEG04000001">
    <property type="protein sequence ID" value="KAF3886372.1"/>
    <property type="molecule type" value="Genomic_DNA"/>
</dbReference>
<dbReference type="AlphaFoldDB" id="A0A8S9T442"/>
<proteinExistence type="predicted"/>
<keyword evidence="1" id="KW-0732">Signal</keyword>
<reference evidence="2" key="2">
    <citation type="submission" date="2019-11" db="EMBL/GenBank/DDBJ databases">
        <title>Improved Assembly of Tolypothrix boutellei genome.</title>
        <authorList>
            <person name="Sarangi A.N."/>
            <person name="Mukherjee M."/>
            <person name="Ghosh S."/>
            <person name="Singh D."/>
            <person name="Das A."/>
            <person name="Kant S."/>
            <person name="Prusty A."/>
            <person name="Tripathy S."/>
        </authorList>
    </citation>
    <scope>NUCLEOTIDE SEQUENCE</scope>
    <source>
        <strain evidence="2">VB521301</strain>
    </source>
</reference>
<feature type="chain" id="PRO_5035911315" evidence="1">
    <location>
        <begin position="19"/>
        <end position="78"/>
    </location>
</feature>
<gene>
    <name evidence="2" type="ORF">DA73_0400013465</name>
</gene>
<dbReference type="OrthoDB" id="517523at2"/>
<accession>A0A8S9T442</accession>
<protein>
    <submittedName>
        <fullName evidence="2">BcpO-related WXXGXW repeat protein</fullName>
    </submittedName>
</protein>
<evidence type="ECO:0000313" key="2">
    <source>
        <dbReference type="EMBL" id="KAF3886372.1"/>
    </source>
</evidence>
<keyword evidence="3" id="KW-1185">Reference proteome</keyword>
<dbReference type="Proteomes" id="UP000029738">
    <property type="component" value="Unassembled WGS sequence"/>
</dbReference>
<organism evidence="2 3">
    <name type="scientific">Tolypothrix bouteillei VB521301</name>
    <dbReference type="NCBI Taxonomy" id="1479485"/>
    <lineage>
        <taxon>Bacteria</taxon>
        <taxon>Bacillati</taxon>
        <taxon>Cyanobacteriota</taxon>
        <taxon>Cyanophyceae</taxon>
        <taxon>Nostocales</taxon>
        <taxon>Tolypothrichaceae</taxon>
        <taxon>Tolypothrix</taxon>
    </lineage>
</organism>